<dbReference type="InterPro" id="IPR010427">
    <property type="entry name" value="DUF1023"/>
</dbReference>
<dbReference type="GO" id="GO:0016787">
    <property type="term" value="F:hydrolase activity"/>
    <property type="evidence" value="ECO:0007669"/>
    <property type="project" value="UniProtKB-KW"/>
</dbReference>
<protein>
    <submittedName>
        <fullName evidence="2">Alpha/beta hydrolase</fullName>
    </submittedName>
</protein>
<evidence type="ECO:0000259" key="1">
    <source>
        <dbReference type="Pfam" id="PF06259"/>
    </source>
</evidence>
<name>A0ABV7YRN5_9ACTN</name>
<organism evidence="2 3">
    <name type="scientific">Tenggerimyces flavus</name>
    <dbReference type="NCBI Taxonomy" id="1708749"/>
    <lineage>
        <taxon>Bacteria</taxon>
        <taxon>Bacillati</taxon>
        <taxon>Actinomycetota</taxon>
        <taxon>Actinomycetes</taxon>
        <taxon>Propionibacteriales</taxon>
        <taxon>Nocardioidaceae</taxon>
        <taxon>Tenggerimyces</taxon>
    </lineage>
</organism>
<keyword evidence="2" id="KW-0378">Hydrolase</keyword>
<sequence>MNLLARMGIAGAVVGAALATAGVGQAIGSPHLGSIEVGAPVATAERIAVFVPGAGVTMDNAGRVGGPLEAANAVVAAARSEKLAAVAWVGYRTPNGIGVESATGTRARDGARELTAYLDRLAATTDAPITVFCHSYGSVVCGLARYPTDVTDVVAYASPGMRQPRAASLHPRVWVAAAQGDAITFTPHVRIGDLFHGVDPAGKAFGARLVDTGTAYGHDGYVAPGTESLANFARIALGHSAQVTTRPPH</sequence>
<evidence type="ECO:0000313" key="3">
    <source>
        <dbReference type="Proteomes" id="UP001595699"/>
    </source>
</evidence>
<proteinExistence type="predicted"/>
<gene>
    <name evidence="2" type="ORF">ACFOUW_37355</name>
</gene>
<feature type="domain" description="DUF1023" evidence="1">
    <location>
        <begin position="40"/>
        <end position="189"/>
    </location>
</feature>
<reference evidence="3" key="1">
    <citation type="journal article" date="2019" name="Int. J. Syst. Evol. Microbiol.">
        <title>The Global Catalogue of Microorganisms (GCM) 10K type strain sequencing project: providing services to taxonomists for standard genome sequencing and annotation.</title>
        <authorList>
            <consortium name="The Broad Institute Genomics Platform"/>
            <consortium name="The Broad Institute Genome Sequencing Center for Infectious Disease"/>
            <person name="Wu L."/>
            <person name="Ma J."/>
        </authorList>
    </citation>
    <scope>NUCLEOTIDE SEQUENCE [LARGE SCALE GENOMIC DNA]</scope>
    <source>
        <strain evidence="3">CGMCC 4.7241</strain>
    </source>
</reference>
<dbReference type="EMBL" id="JBHRZH010000056">
    <property type="protein sequence ID" value="MFC3766545.1"/>
    <property type="molecule type" value="Genomic_DNA"/>
</dbReference>
<dbReference type="Pfam" id="PF06259">
    <property type="entry name" value="Abhydrolase_8"/>
    <property type="match status" value="1"/>
</dbReference>
<dbReference type="Proteomes" id="UP001595699">
    <property type="component" value="Unassembled WGS sequence"/>
</dbReference>
<keyword evidence="3" id="KW-1185">Reference proteome</keyword>
<comment type="caution">
    <text evidence="2">The sequence shown here is derived from an EMBL/GenBank/DDBJ whole genome shotgun (WGS) entry which is preliminary data.</text>
</comment>
<dbReference type="SUPFAM" id="SSF53474">
    <property type="entry name" value="alpha/beta-Hydrolases"/>
    <property type="match status" value="1"/>
</dbReference>
<dbReference type="RefSeq" id="WP_205118027.1">
    <property type="nucleotide sequence ID" value="NZ_JAFBCM010000001.1"/>
</dbReference>
<dbReference type="InterPro" id="IPR029058">
    <property type="entry name" value="AB_hydrolase_fold"/>
</dbReference>
<evidence type="ECO:0000313" key="2">
    <source>
        <dbReference type="EMBL" id="MFC3766545.1"/>
    </source>
</evidence>
<accession>A0ABV7YRN5</accession>
<dbReference type="Gene3D" id="3.40.50.1820">
    <property type="entry name" value="alpha/beta hydrolase"/>
    <property type="match status" value="1"/>
</dbReference>